<protein>
    <submittedName>
        <fullName evidence="2">Protein DGCR6</fullName>
    </submittedName>
</protein>
<dbReference type="OrthoDB" id="21617at2759"/>
<comment type="caution">
    <text evidence="2">The sequence shown here is derived from an EMBL/GenBank/DDBJ whole genome shotgun (WGS) entry which is preliminary data.</text>
</comment>
<name>A0A6A4W119_AMPAM</name>
<dbReference type="Proteomes" id="UP000440578">
    <property type="component" value="Unassembled WGS sequence"/>
</dbReference>
<gene>
    <name evidence="2" type="primary">DGCR6_1</name>
    <name evidence="2" type="ORF">FJT64_003754</name>
</gene>
<dbReference type="PANTHER" id="PTHR13054">
    <property type="entry name" value="DIGEORGE SYNDROME CRITICAL REGION 6 DGCR6 FAMILY MEMBER"/>
    <property type="match status" value="1"/>
</dbReference>
<proteinExistence type="inferred from homology"/>
<organism evidence="2 3">
    <name type="scientific">Amphibalanus amphitrite</name>
    <name type="common">Striped barnacle</name>
    <name type="synonym">Balanus amphitrite</name>
    <dbReference type="NCBI Taxonomy" id="1232801"/>
    <lineage>
        <taxon>Eukaryota</taxon>
        <taxon>Metazoa</taxon>
        <taxon>Ecdysozoa</taxon>
        <taxon>Arthropoda</taxon>
        <taxon>Crustacea</taxon>
        <taxon>Multicrustacea</taxon>
        <taxon>Cirripedia</taxon>
        <taxon>Thoracica</taxon>
        <taxon>Thoracicalcarea</taxon>
        <taxon>Balanomorpha</taxon>
        <taxon>Balanoidea</taxon>
        <taxon>Balanidae</taxon>
        <taxon>Amphibalaninae</taxon>
        <taxon>Amphibalanus</taxon>
    </lineage>
</organism>
<dbReference type="EMBL" id="VIIS01001402">
    <property type="protein sequence ID" value="KAF0298919.1"/>
    <property type="molecule type" value="Genomic_DNA"/>
</dbReference>
<dbReference type="InterPro" id="IPR010849">
    <property type="entry name" value="Gonadal"/>
</dbReference>
<keyword evidence="3" id="KW-1185">Reference proteome</keyword>
<evidence type="ECO:0000313" key="3">
    <source>
        <dbReference type="Proteomes" id="UP000440578"/>
    </source>
</evidence>
<accession>A0A6A4W119</accession>
<comment type="similarity">
    <text evidence="1">Belongs to the gonadal family.</text>
</comment>
<evidence type="ECO:0000313" key="2">
    <source>
        <dbReference type="EMBL" id="KAF0298919.1"/>
    </source>
</evidence>
<evidence type="ECO:0000256" key="1">
    <source>
        <dbReference type="ARBA" id="ARBA00005939"/>
    </source>
</evidence>
<dbReference type="AlphaFoldDB" id="A0A6A4W119"/>
<dbReference type="Pfam" id="PF07324">
    <property type="entry name" value="DGCR6"/>
    <property type="match status" value="1"/>
</dbReference>
<dbReference type="PANTHER" id="PTHR13054:SF2">
    <property type="entry name" value="PROTEIN DGCR6"/>
    <property type="match status" value="1"/>
</dbReference>
<reference evidence="2 3" key="1">
    <citation type="submission" date="2019-07" db="EMBL/GenBank/DDBJ databases">
        <title>Draft genome assembly of a fouling barnacle, Amphibalanus amphitrite (Darwin, 1854): The first reference genome for Thecostraca.</title>
        <authorList>
            <person name="Kim W."/>
        </authorList>
    </citation>
    <scope>NUCLEOTIDE SEQUENCE [LARGE SCALE GENOMIC DNA]</scope>
    <source>
        <strain evidence="2">SNU_AA5</strain>
        <tissue evidence="2">Soma without cirri and trophi</tissue>
    </source>
</reference>
<sequence>MDDSGSNTQNRLYLMLSELQKIAKDVPRRFQQRLTLELLSGLANSMLDGTVFQIVDQLAEIQHVTEKQAFQMRQQLVAGHNADRQALLKQQKADLQAALERGESPARLEAAHQRDMQSLLHKQQAELTRCDMKVVTQLDQKVSEQQVILEKSGVPGFYVTNDPQEIRLQLYLLRFISEVSQMPALAQTDT</sequence>